<dbReference type="InterPro" id="IPR024655">
    <property type="entry name" value="Asl1_glyco_hydro_catalytic"/>
</dbReference>
<name>A0ABQ0L4P1_MYCCL</name>
<dbReference type="EMBL" id="DF841372">
    <property type="protein sequence ID" value="GAT45472.1"/>
    <property type="molecule type" value="Genomic_DNA"/>
</dbReference>
<dbReference type="InterPro" id="IPR017853">
    <property type="entry name" value="GH"/>
</dbReference>
<dbReference type="PANTHER" id="PTHR34154">
    <property type="entry name" value="ALKALI-SENSITIVE LINKAGE PROTEIN 1"/>
    <property type="match status" value="1"/>
</dbReference>
<proteinExistence type="predicted"/>
<dbReference type="Proteomes" id="UP000815677">
    <property type="component" value="Unassembled WGS sequence"/>
</dbReference>
<dbReference type="SUPFAM" id="SSF51445">
    <property type="entry name" value="(Trans)glycosidases"/>
    <property type="match status" value="1"/>
</dbReference>
<dbReference type="InterPro" id="IPR053183">
    <property type="entry name" value="ASL1"/>
</dbReference>
<accession>A0ABQ0L4P1</accession>
<protein>
    <recommendedName>
        <fullName evidence="1">Asl1-like glycosyl hydrolase catalytic domain-containing protein</fullName>
    </recommendedName>
</protein>
<evidence type="ECO:0000313" key="2">
    <source>
        <dbReference type="EMBL" id="GAT45472.1"/>
    </source>
</evidence>
<dbReference type="PANTHER" id="PTHR34154:SF3">
    <property type="entry name" value="ALKALI-SENSITIVE LINKAGE PROTEIN 1"/>
    <property type="match status" value="1"/>
</dbReference>
<evidence type="ECO:0000259" key="1">
    <source>
        <dbReference type="Pfam" id="PF11790"/>
    </source>
</evidence>
<organism evidence="2 3">
    <name type="scientific">Mycena chlorophos</name>
    <name type="common">Agaric fungus</name>
    <name type="synonym">Agaricus chlorophos</name>
    <dbReference type="NCBI Taxonomy" id="658473"/>
    <lineage>
        <taxon>Eukaryota</taxon>
        <taxon>Fungi</taxon>
        <taxon>Dikarya</taxon>
        <taxon>Basidiomycota</taxon>
        <taxon>Agaricomycotina</taxon>
        <taxon>Agaricomycetes</taxon>
        <taxon>Agaricomycetidae</taxon>
        <taxon>Agaricales</taxon>
        <taxon>Marasmiineae</taxon>
        <taxon>Mycenaceae</taxon>
        <taxon>Mycena</taxon>
    </lineage>
</organism>
<gene>
    <name evidence="2" type="ORF">MCHLO_03048</name>
</gene>
<evidence type="ECO:0000313" key="3">
    <source>
        <dbReference type="Proteomes" id="UP000815677"/>
    </source>
</evidence>
<dbReference type="Gene3D" id="3.20.20.80">
    <property type="entry name" value="Glycosidases"/>
    <property type="match status" value="1"/>
</dbReference>
<reference evidence="2" key="1">
    <citation type="submission" date="2014-09" db="EMBL/GenBank/DDBJ databases">
        <title>Genome sequence of the luminous mushroom Mycena chlorophos for searching fungal bioluminescence genes.</title>
        <authorList>
            <person name="Tanaka Y."/>
            <person name="Kasuga D."/>
            <person name="Oba Y."/>
            <person name="Hase S."/>
            <person name="Sato K."/>
            <person name="Oba Y."/>
            <person name="Sakakibara Y."/>
        </authorList>
    </citation>
    <scope>NUCLEOTIDE SEQUENCE</scope>
</reference>
<keyword evidence="3" id="KW-1185">Reference proteome</keyword>
<feature type="domain" description="Asl1-like glycosyl hydrolase catalytic" evidence="1">
    <location>
        <begin position="96"/>
        <end position="332"/>
    </location>
</feature>
<sequence>MRAFMCRACLAKVTVRSDMLFRGDKWATHAKPVTSFFSSLHHRSRLLSTAADDDKHSFTPHSLNNEMLLSAPFKTLLASVALLAALVPSVSGTARGLAWATDNDYAPNIGDKPMISWYYHWEDGIVPQMPSDLEFVPQFWGNTKWSQWNSVKSEMNSHWPKHILGFNEPDIQSQANMSPEYAAQVWMQELHPYGTKGVKLVSPAVAYNLDWTDSFISAVAKSGGWVDMVGVHWYGSWQDLAGFKKYVSTARSRFNRKIWVTEIGITTASAPSQAQVKTFMMDAFSWMQSTGYVDRASWFGCFEATSPPDNYATGKNALLKTPGQPSDMGMWYSYTTNPDRRSGVPAEDRRARHHAIAARVADEDWVEWEGEPIHCDAICELRNEMLAGYSDEEAPHVTEDTEGDEL</sequence>
<dbReference type="Pfam" id="PF11790">
    <property type="entry name" value="Glyco_hydro_cc"/>
    <property type="match status" value="1"/>
</dbReference>